<keyword evidence="5" id="KW-1185">Reference proteome</keyword>
<dbReference type="PATRIC" id="fig|2162.10.peg.2365"/>
<dbReference type="EMBL" id="LN734822">
    <property type="protein sequence ID" value="CEL25906.1"/>
    <property type="molecule type" value="Genomic_DNA"/>
</dbReference>
<dbReference type="Proteomes" id="UP000029661">
    <property type="component" value="Chromosome"/>
</dbReference>
<dbReference type="AlphaFoldDB" id="A0A089ZFY0"/>
<evidence type="ECO:0008006" key="6">
    <source>
        <dbReference type="Google" id="ProtNLM"/>
    </source>
</evidence>
<dbReference type="SUPFAM" id="SSF159659">
    <property type="entry name" value="Cgl1923-like"/>
    <property type="match status" value="1"/>
</dbReference>
<dbReference type="GeneID" id="26740526"/>
<feature type="coiled-coil region" evidence="1">
    <location>
        <begin position="209"/>
        <end position="239"/>
    </location>
</feature>
<evidence type="ECO:0000313" key="3">
    <source>
        <dbReference type="EMBL" id="CEL25906.1"/>
    </source>
</evidence>
<dbReference type="InterPro" id="IPR019151">
    <property type="entry name" value="Proteasome_assmbl_chaperone_2"/>
</dbReference>
<dbReference type="Proteomes" id="UP000062768">
    <property type="component" value="Chromosome I"/>
</dbReference>
<accession>A0A089ZFY0</accession>
<dbReference type="STRING" id="2162.BRM9_2257"/>
<evidence type="ECO:0000313" key="4">
    <source>
        <dbReference type="Proteomes" id="UP000029661"/>
    </source>
</evidence>
<name>A0A089ZFY0_METFO</name>
<dbReference type="OrthoDB" id="31247at2157"/>
<dbReference type="KEGG" id="mfc:BRM9_2257"/>
<dbReference type="RefSeq" id="WP_048085797.1">
    <property type="nucleotide sequence ID" value="NZ_CP006933.1"/>
</dbReference>
<dbReference type="Pfam" id="PF09754">
    <property type="entry name" value="PAC2"/>
    <property type="match status" value="1"/>
</dbReference>
<protein>
    <recommendedName>
        <fullName evidence="6">Proteasome assembly chaperone family protein</fullName>
    </recommendedName>
</protein>
<evidence type="ECO:0000313" key="5">
    <source>
        <dbReference type="Proteomes" id="UP000062768"/>
    </source>
</evidence>
<reference evidence="3" key="2">
    <citation type="submission" date="2014-09" db="EMBL/GenBank/DDBJ databases">
        <authorList>
            <person name="Bishop-Lilly K.A."/>
            <person name="Broomall S.M."/>
            <person name="Chain P.S."/>
            <person name="Chertkov O."/>
            <person name="Coyne S.R."/>
            <person name="Daligault H.E."/>
            <person name="Davenport K.W."/>
            <person name="Erkkila T."/>
            <person name="Frey K.G."/>
            <person name="Gibbons H.S."/>
            <person name="Gu W."/>
            <person name="Jaissle J."/>
            <person name="Johnson S.L."/>
            <person name="Koroleva G.I."/>
            <person name="Ladner J.T."/>
            <person name="Lo C.-C."/>
            <person name="Minogue T.D."/>
            <person name="Munk C."/>
            <person name="Palacios G.F."/>
            <person name="Redden C.L."/>
            <person name="Rosenzweig C.N."/>
            <person name="Scholz M.B."/>
            <person name="Teshima H."/>
            <person name="Xu Y."/>
        </authorList>
    </citation>
    <scope>NUCLEOTIDE SEQUENCE</scope>
    <source>
        <strain evidence="3">Mb9</strain>
    </source>
</reference>
<proteinExistence type="predicted"/>
<gene>
    <name evidence="2" type="ORF">BRM9_2257</name>
    <name evidence="3" type="ORF">MB9_2295</name>
</gene>
<dbReference type="Gene3D" id="3.40.50.10900">
    <property type="entry name" value="PAC-like subunit"/>
    <property type="match status" value="1"/>
</dbReference>
<organism evidence="2 4">
    <name type="scientific">Methanobacterium formicicum</name>
    <dbReference type="NCBI Taxonomy" id="2162"/>
    <lineage>
        <taxon>Archaea</taxon>
        <taxon>Methanobacteriati</taxon>
        <taxon>Methanobacteriota</taxon>
        <taxon>Methanomada group</taxon>
        <taxon>Methanobacteria</taxon>
        <taxon>Methanobacteriales</taxon>
        <taxon>Methanobacteriaceae</taxon>
        <taxon>Methanobacterium</taxon>
    </lineage>
</organism>
<dbReference type="EMBL" id="CP006933">
    <property type="protein sequence ID" value="AIS33057.1"/>
    <property type="molecule type" value="Genomic_DNA"/>
</dbReference>
<dbReference type="PANTHER" id="PTHR35610">
    <property type="entry name" value="3-ISOPROPYLMALATE DEHYDRATASE-RELATED"/>
    <property type="match status" value="1"/>
</dbReference>
<dbReference type="InterPro" id="IPR038389">
    <property type="entry name" value="PSMG2_sf"/>
</dbReference>
<sequence>MKETFIKLIKDVDLNNPIFIEALPGIGHVGKLVAEHIIHELGAEKFAELYSPSFPPQVFVDEDGIVEPMKNEFYYLQGQGEDERDFIFLGGNTQGLSPEGQYAICGSILDFVGEYGVKEIYTLGGLGTGQPVEKPKVFGAATNKELAAMLQEHEVTLRSADGGIIGASGLILGLGVPRGMHGVCLMGETPGYFIDADASKAVLTVLLELVKVDVDVAKLEERAEETRKMISKAQQMEREMAERMNIVPGEEDLRYIG</sequence>
<reference evidence="2" key="1">
    <citation type="submission" date="2013-12" db="EMBL/GenBank/DDBJ databases">
        <title>The complete genome sequence of Methanobacterium sp. BRM9.</title>
        <authorList>
            <consortium name="Pastoral Greenhouse Gas Research Consortium"/>
            <person name="Kelly W.J."/>
            <person name="Leahy S.C."/>
            <person name="Perry R."/>
            <person name="Li D."/>
            <person name="Altermann E."/>
            <person name="Lambie S.C."/>
            <person name="Attwood G.T."/>
        </authorList>
    </citation>
    <scope>NUCLEOTIDE SEQUENCE [LARGE SCALE GENOMIC DNA]</scope>
    <source>
        <strain evidence="2">BRM9</strain>
    </source>
</reference>
<evidence type="ECO:0000256" key="1">
    <source>
        <dbReference type="SAM" id="Coils"/>
    </source>
</evidence>
<dbReference type="PANTHER" id="PTHR35610:SF7">
    <property type="entry name" value="3-ISOPROPYLMALATE DEHYDRATASE"/>
    <property type="match status" value="1"/>
</dbReference>
<dbReference type="NCBIfam" id="TIGR00162">
    <property type="entry name" value="proteasome assembly chaperone family protein"/>
    <property type="match status" value="1"/>
</dbReference>
<dbReference type="InterPro" id="IPR004426">
    <property type="entry name" value="MJ1210-like"/>
</dbReference>
<keyword evidence="1" id="KW-0175">Coiled coil</keyword>
<evidence type="ECO:0000313" key="2">
    <source>
        <dbReference type="EMBL" id="AIS33057.1"/>
    </source>
</evidence>